<dbReference type="EMBL" id="JABBWM010000095">
    <property type="protein sequence ID" value="KAG2091637.1"/>
    <property type="molecule type" value="Genomic_DNA"/>
</dbReference>
<evidence type="ECO:0000313" key="1">
    <source>
        <dbReference type="EMBL" id="KAG2091637.1"/>
    </source>
</evidence>
<gene>
    <name evidence="1" type="ORF">F5147DRAFT_723212</name>
</gene>
<evidence type="ECO:0000313" key="2">
    <source>
        <dbReference type="Proteomes" id="UP000823399"/>
    </source>
</evidence>
<accession>A0A9P7EW72</accession>
<dbReference type="RefSeq" id="XP_041286597.1">
    <property type="nucleotide sequence ID" value="XM_041438963.1"/>
</dbReference>
<sequence length="107" mass="12102">MAIALIRLVWPVQGSPTFSEVFVPHSRMVGSSYIIRTLWHHCWLLDGLHRTAHDTPCALSHSLYFSDSTTHPSVSRNRHKLRLVNSAATRMSISRLSTCVNHGLLQQ</sequence>
<reference evidence="1" key="1">
    <citation type="journal article" date="2020" name="New Phytol.">
        <title>Comparative genomics reveals dynamic genome evolution in host specialist ectomycorrhizal fungi.</title>
        <authorList>
            <person name="Lofgren L.A."/>
            <person name="Nguyen N.H."/>
            <person name="Vilgalys R."/>
            <person name="Ruytinx J."/>
            <person name="Liao H.L."/>
            <person name="Branco S."/>
            <person name="Kuo A."/>
            <person name="LaButti K."/>
            <person name="Lipzen A."/>
            <person name="Andreopoulos W."/>
            <person name="Pangilinan J."/>
            <person name="Riley R."/>
            <person name="Hundley H."/>
            <person name="Na H."/>
            <person name="Barry K."/>
            <person name="Grigoriev I.V."/>
            <person name="Stajich J.E."/>
            <person name="Kennedy P.G."/>
        </authorList>
    </citation>
    <scope>NUCLEOTIDE SEQUENCE</scope>
    <source>
        <strain evidence="1">FC423</strain>
    </source>
</reference>
<organism evidence="1 2">
    <name type="scientific">Suillus discolor</name>
    <dbReference type="NCBI Taxonomy" id="1912936"/>
    <lineage>
        <taxon>Eukaryota</taxon>
        <taxon>Fungi</taxon>
        <taxon>Dikarya</taxon>
        <taxon>Basidiomycota</taxon>
        <taxon>Agaricomycotina</taxon>
        <taxon>Agaricomycetes</taxon>
        <taxon>Agaricomycetidae</taxon>
        <taxon>Boletales</taxon>
        <taxon>Suillineae</taxon>
        <taxon>Suillaceae</taxon>
        <taxon>Suillus</taxon>
    </lineage>
</organism>
<proteinExistence type="predicted"/>
<dbReference type="AlphaFoldDB" id="A0A9P7EW72"/>
<dbReference type="Proteomes" id="UP000823399">
    <property type="component" value="Unassembled WGS sequence"/>
</dbReference>
<dbReference type="GeneID" id="64701222"/>
<protein>
    <submittedName>
        <fullName evidence="1">Uncharacterized protein</fullName>
    </submittedName>
</protein>
<name>A0A9P7EW72_9AGAM</name>
<dbReference type="OrthoDB" id="10280531at2759"/>
<keyword evidence="2" id="KW-1185">Reference proteome</keyword>
<comment type="caution">
    <text evidence="1">The sequence shown here is derived from an EMBL/GenBank/DDBJ whole genome shotgun (WGS) entry which is preliminary data.</text>
</comment>